<evidence type="ECO:0000313" key="3">
    <source>
        <dbReference type="EMBL" id="ORX91408.1"/>
    </source>
</evidence>
<dbReference type="AlphaFoldDB" id="A0A1Y1Y0B4"/>
<evidence type="ECO:0008006" key="5">
    <source>
        <dbReference type="Google" id="ProtNLM"/>
    </source>
</evidence>
<dbReference type="EMBL" id="MCFE01000322">
    <property type="protein sequence ID" value="ORX91408.1"/>
    <property type="molecule type" value="Genomic_DNA"/>
</dbReference>
<feature type="region of interest" description="Disordered" evidence="1">
    <location>
        <begin position="38"/>
        <end position="57"/>
    </location>
</feature>
<reference evidence="3 4" key="1">
    <citation type="submission" date="2016-07" db="EMBL/GenBank/DDBJ databases">
        <title>Pervasive Adenine N6-methylation of Active Genes in Fungi.</title>
        <authorList>
            <consortium name="DOE Joint Genome Institute"/>
            <person name="Mondo S.J."/>
            <person name="Dannebaum R.O."/>
            <person name="Kuo R.C."/>
            <person name="Labutti K."/>
            <person name="Haridas S."/>
            <person name="Kuo A."/>
            <person name="Salamov A."/>
            <person name="Ahrendt S.R."/>
            <person name="Lipzen A."/>
            <person name="Sullivan W."/>
            <person name="Andreopoulos W.B."/>
            <person name="Clum A."/>
            <person name="Lindquist E."/>
            <person name="Daum C."/>
            <person name="Ramamoorthy G.K."/>
            <person name="Gryganskyi A."/>
            <person name="Culley D."/>
            <person name="Magnuson J.K."/>
            <person name="James T.Y."/>
            <person name="O'Malley M.A."/>
            <person name="Stajich J.E."/>
            <person name="Spatafora J.W."/>
            <person name="Visel A."/>
            <person name="Grigoriev I.V."/>
        </authorList>
    </citation>
    <scope>NUCLEOTIDE SEQUENCE [LARGE SCALE GENOMIC DNA]</scope>
    <source>
        <strain evidence="3 4">CBS 931.73</strain>
    </source>
</reference>
<keyword evidence="2" id="KW-0472">Membrane</keyword>
<keyword evidence="2" id="KW-0812">Transmembrane</keyword>
<dbReference type="OrthoDB" id="77656at2759"/>
<organism evidence="3 4">
    <name type="scientific">Basidiobolus meristosporus CBS 931.73</name>
    <dbReference type="NCBI Taxonomy" id="1314790"/>
    <lineage>
        <taxon>Eukaryota</taxon>
        <taxon>Fungi</taxon>
        <taxon>Fungi incertae sedis</taxon>
        <taxon>Zoopagomycota</taxon>
        <taxon>Entomophthoromycotina</taxon>
        <taxon>Basidiobolomycetes</taxon>
        <taxon>Basidiobolales</taxon>
        <taxon>Basidiobolaceae</taxon>
        <taxon>Basidiobolus</taxon>
    </lineage>
</organism>
<comment type="caution">
    <text evidence="3">The sequence shown here is derived from an EMBL/GenBank/DDBJ whole genome shotgun (WGS) entry which is preliminary data.</text>
</comment>
<keyword evidence="2" id="KW-1133">Transmembrane helix</keyword>
<keyword evidence="4" id="KW-1185">Reference proteome</keyword>
<proteinExistence type="predicted"/>
<evidence type="ECO:0000256" key="2">
    <source>
        <dbReference type="SAM" id="Phobius"/>
    </source>
</evidence>
<dbReference type="PANTHER" id="PTHR34126:SF1">
    <property type="entry name" value="PEROXISOME BIOGENESIS PROTEIN 22"/>
    <property type="match status" value="1"/>
</dbReference>
<evidence type="ECO:0000313" key="4">
    <source>
        <dbReference type="Proteomes" id="UP000193498"/>
    </source>
</evidence>
<dbReference type="Proteomes" id="UP000193498">
    <property type="component" value="Unassembled WGS sequence"/>
</dbReference>
<feature type="transmembrane region" description="Helical" evidence="2">
    <location>
        <begin position="7"/>
        <end position="28"/>
    </location>
</feature>
<accession>A0A1Y1Y0B4</accession>
<dbReference type="InParanoid" id="A0A1Y1Y0B4"/>
<evidence type="ECO:0000256" key="1">
    <source>
        <dbReference type="SAM" id="MobiDB-lite"/>
    </source>
</evidence>
<dbReference type="GO" id="GO:0007031">
    <property type="term" value="P:peroxisome organization"/>
    <property type="evidence" value="ECO:0007669"/>
    <property type="project" value="InterPro"/>
</dbReference>
<dbReference type="Pfam" id="PF22978">
    <property type="entry name" value="HAD_Pex22"/>
    <property type="match status" value="1"/>
</dbReference>
<gene>
    <name evidence="3" type="ORF">K493DRAFT_317280</name>
</gene>
<name>A0A1Y1Y0B4_9FUNG</name>
<dbReference type="PANTHER" id="PTHR34126">
    <property type="entry name" value="PEROXISOME BIOGENESIS PROTEIN 22"/>
    <property type="match status" value="1"/>
</dbReference>
<dbReference type="InterPro" id="IPR037485">
    <property type="entry name" value="PEX22"/>
</dbReference>
<protein>
    <recommendedName>
        <fullName evidence="5">Peroxisome assembly protein 22</fullName>
    </recommendedName>
</protein>
<sequence>MRLSKRFVYSGIATVVTAAVVTGAWWWYSSDSSDDESSDAEITDSLNSGGPAGHPIHKPRLTLSGNELLFDRELHILPESWKYLDKLRHQFDVYLILTVQDQEQADSIKNELQHANFFSLLDIQKLLFSQTTEGRGHMVRHIEPYIHIDSDIAIVEKVAPFIPRCIYLDQNASALVETEAVFKRNNVEHLQRLADSSLLK</sequence>